<dbReference type="GO" id="GO:0003677">
    <property type="term" value="F:DNA binding"/>
    <property type="evidence" value="ECO:0007669"/>
    <property type="project" value="InterPro"/>
</dbReference>
<dbReference type="Proteomes" id="UP000295293">
    <property type="component" value="Unassembled WGS sequence"/>
</dbReference>
<accession>A0A4R6Z7C2</accession>
<name>A0A4R6Z7C2_9GAMM</name>
<proteinExistence type="predicted"/>
<dbReference type="GO" id="GO:0016075">
    <property type="term" value="P:rRNA catabolic process"/>
    <property type="evidence" value="ECO:0007669"/>
    <property type="project" value="TreeGrafter"/>
</dbReference>
<comment type="caution">
    <text evidence="1">The sequence shown here is derived from an EMBL/GenBank/DDBJ whole genome shotgun (WGS) entry which is preliminary data.</text>
</comment>
<dbReference type="Pfam" id="PF02452">
    <property type="entry name" value="PemK_toxin"/>
    <property type="match status" value="1"/>
</dbReference>
<dbReference type="InterPro" id="IPR011067">
    <property type="entry name" value="Plasmid_toxin/cell-grow_inhib"/>
</dbReference>
<dbReference type="Gene3D" id="2.30.30.110">
    <property type="match status" value="1"/>
</dbReference>
<dbReference type="EMBL" id="SNZH01000002">
    <property type="protein sequence ID" value="TDR47708.1"/>
    <property type="molecule type" value="Genomic_DNA"/>
</dbReference>
<dbReference type="OrthoDB" id="9808744at2"/>
<gene>
    <name evidence="1" type="ORF">DFR29_102368</name>
</gene>
<reference evidence="1 2" key="1">
    <citation type="submission" date="2019-03" db="EMBL/GenBank/DDBJ databases">
        <title>Genomic Encyclopedia of Type Strains, Phase IV (KMG-IV): sequencing the most valuable type-strain genomes for metagenomic binning, comparative biology and taxonomic classification.</title>
        <authorList>
            <person name="Goeker M."/>
        </authorList>
    </citation>
    <scope>NUCLEOTIDE SEQUENCE [LARGE SCALE GENOMIC DNA]</scope>
    <source>
        <strain evidence="1 2">DSM 21667</strain>
    </source>
</reference>
<dbReference type="RefSeq" id="WP_133817421.1">
    <property type="nucleotide sequence ID" value="NZ_SNZH01000002.1"/>
</dbReference>
<dbReference type="PANTHER" id="PTHR33988">
    <property type="entry name" value="ENDORIBONUCLEASE MAZF-RELATED"/>
    <property type="match status" value="1"/>
</dbReference>
<dbReference type="SUPFAM" id="SSF50118">
    <property type="entry name" value="Cell growth inhibitor/plasmid maintenance toxic component"/>
    <property type="match status" value="1"/>
</dbReference>
<protein>
    <submittedName>
        <fullName evidence="1">mRNA interferase MazF</fullName>
    </submittedName>
</protein>
<dbReference type="AlphaFoldDB" id="A0A4R6Z7C2"/>
<sequence length="140" mass="15199">MDRQEHAQQNVHAGVVNRGDLFWIAADESRGSIPGHPHPHLVVQDDVFNHSRISTVVVCALSTNMNRASEPGNVLLDPGEGGLSRQSVVVVSQVSSLYKTRLGERIGALSDARVEQVLAGLRFLQSAFFHPRNRTPGGQA</sequence>
<dbReference type="GO" id="GO:0006402">
    <property type="term" value="P:mRNA catabolic process"/>
    <property type="evidence" value="ECO:0007669"/>
    <property type="project" value="TreeGrafter"/>
</dbReference>
<dbReference type="PANTHER" id="PTHR33988:SF2">
    <property type="entry name" value="ENDORIBONUCLEASE MAZF"/>
    <property type="match status" value="1"/>
</dbReference>
<evidence type="ECO:0000313" key="1">
    <source>
        <dbReference type="EMBL" id="TDR47708.1"/>
    </source>
</evidence>
<organism evidence="1 2">
    <name type="scientific">Tahibacter aquaticus</name>
    <dbReference type="NCBI Taxonomy" id="520092"/>
    <lineage>
        <taxon>Bacteria</taxon>
        <taxon>Pseudomonadati</taxon>
        <taxon>Pseudomonadota</taxon>
        <taxon>Gammaproteobacteria</taxon>
        <taxon>Lysobacterales</taxon>
        <taxon>Rhodanobacteraceae</taxon>
        <taxon>Tahibacter</taxon>
    </lineage>
</organism>
<keyword evidence="2" id="KW-1185">Reference proteome</keyword>
<evidence type="ECO:0000313" key="2">
    <source>
        <dbReference type="Proteomes" id="UP000295293"/>
    </source>
</evidence>
<dbReference type="GO" id="GO:0004521">
    <property type="term" value="F:RNA endonuclease activity"/>
    <property type="evidence" value="ECO:0007669"/>
    <property type="project" value="TreeGrafter"/>
</dbReference>
<dbReference type="InterPro" id="IPR003477">
    <property type="entry name" value="PemK-like"/>
</dbReference>